<accession>A1ZU77</accession>
<dbReference type="AlphaFoldDB" id="A1ZU77"/>
<organism evidence="1 2">
    <name type="scientific">Microscilla marina ATCC 23134</name>
    <dbReference type="NCBI Taxonomy" id="313606"/>
    <lineage>
        <taxon>Bacteria</taxon>
        <taxon>Pseudomonadati</taxon>
        <taxon>Bacteroidota</taxon>
        <taxon>Cytophagia</taxon>
        <taxon>Cytophagales</taxon>
        <taxon>Microscillaceae</taxon>
        <taxon>Microscilla</taxon>
    </lineage>
</organism>
<proteinExistence type="predicted"/>
<evidence type="ECO:0000313" key="2">
    <source>
        <dbReference type="Proteomes" id="UP000004095"/>
    </source>
</evidence>
<gene>
    <name evidence="1" type="ORF">M23134_06397</name>
</gene>
<name>A1ZU77_MICM2</name>
<comment type="caution">
    <text evidence="1">The sequence shown here is derived from an EMBL/GenBank/DDBJ whole genome shotgun (WGS) entry which is preliminary data.</text>
</comment>
<keyword evidence="2" id="KW-1185">Reference proteome</keyword>
<dbReference type="EMBL" id="AAWS01000039">
    <property type="protein sequence ID" value="EAY26048.1"/>
    <property type="molecule type" value="Genomic_DNA"/>
</dbReference>
<evidence type="ECO:0000313" key="1">
    <source>
        <dbReference type="EMBL" id="EAY26048.1"/>
    </source>
</evidence>
<protein>
    <submittedName>
        <fullName evidence="1">Uncharacterized protein</fullName>
    </submittedName>
</protein>
<dbReference type="Proteomes" id="UP000004095">
    <property type="component" value="Unassembled WGS sequence"/>
</dbReference>
<sequence>MQNTMNAEENLTPLALYFKDHLISNLSKAGISWYKMTPTNQMVDSTLSIFISGNDMVITGSFGDAIYTFDDQVKLCDLDSLSLADFSSKCTSSPVGKFFLVWSPEAARKKFISTLQDYFRQNGQALCLESFLKQHGLYTSKFQVFFKSKIKLLASFDYYLPKLSKQINLQGKVDNWLVPDNRCYMQYLAIQSLARHLSNN</sequence>
<reference evidence="1 2" key="1">
    <citation type="submission" date="2007-01" db="EMBL/GenBank/DDBJ databases">
        <authorList>
            <person name="Haygood M."/>
            <person name="Podell S."/>
            <person name="Anderson C."/>
            <person name="Hopkinson B."/>
            <person name="Roe K."/>
            <person name="Barbeau K."/>
            <person name="Gaasterland T."/>
            <person name="Ferriera S."/>
            <person name="Johnson J."/>
            <person name="Kravitz S."/>
            <person name="Beeson K."/>
            <person name="Sutton G."/>
            <person name="Rogers Y.-H."/>
            <person name="Friedman R."/>
            <person name="Frazier M."/>
            <person name="Venter J.C."/>
        </authorList>
    </citation>
    <scope>NUCLEOTIDE SEQUENCE [LARGE SCALE GENOMIC DNA]</scope>
    <source>
        <strain evidence="1 2">ATCC 23134</strain>
    </source>
</reference>